<evidence type="ECO:0000256" key="1">
    <source>
        <dbReference type="ARBA" id="ARBA00022741"/>
    </source>
</evidence>
<dbReference type="InterPro" id="IPR027417">
    <property type="entry name" value="P-loop_NTPase"/>
</dbReference>
<feature type="region of interest" description="Disordered" evidence="3">
    <location>
        <begin position="127"/>
        <end position="188"/>
    </location>
</feature>
<dbReference type="AlphaFoldDB" id="A0A0U5BX58"/>
<dbReference type="Pfam" id="PF01656">
    <property type="entry name" value="CbiA"/>
    <property type="match status" value="1"/>
</dbReference>
<organism evidence="5 6">
    <name type="scientific">Microcella alkaliphila</name>
    <dbReference type="NCBI Taxonomy" id="279828"/>
    <lineage>
        <taxon>Bacteria</taxon>
        <taxon>Bacillati</taxon>
        <taxon>Actinomycetota</taxon>
        <taxon>Actinomycetes</taxon>
        <taxon>Micrococcales</taxon>
        <taxon>Microbacteriaceae</taxon>
        <taxon>Microcella</taxon>
    </lineage>
</organism>
<evidence type="ECO:0000256" key="3">
    <source>
        <dbReference type="SAM" id="MobiDB-lite"/>
    </source>
</evidence>
<dbReference type="SUPFAM" id="SSF52540">
    <property type="entry name" value="P-loop containing nucleoside triphosphate hydrolases"/>
    <property type="match status" value="1"/>
</dbReference>
<dbReference type="RefSeq" id="WP_096422670.1">
    <property type="nucleotide sequence ID" value="NZ_AP017315.1"/>
</dbReference>
<keyword evidence="5" id="KW-0966">Cell projection</keyword>
<dbReference type="EMBL" id="AP017315">
    <property type="protein sequence ID" value="BAU33069.1"/>
    <property type="molecule type" value="Genomic_DNA"/>
</dbReference>
<dbReference type="InterPro" id="IPR002586">
    <property type="entry name" value="CobQ/CobB/MinD/ParA_Nub-bd_dom"/>
</dbReference>
<keyword evidence="5" id="KW-0969">Cilium</keyword>
<dbReference type="PANTHER" id="PTHR43384:SF6">
    <property type="entry name" value="SEPTUM SITE-DETERMINING PROTEIN MIND HOMOLOG, CHLOROPLASTIC"/>
    <property type="match status" value="1"/>
</dbReference>
<reference evidence="5 6" key="2">
    <citation type="submission" date="2016-01" db="EMBL/GenBank/DDBJ databases">
        <title>Microcella alkaliphila JAM AC0309 whole genome shotgun sequence.</title>
        <authorList>
            <person name="Kurata A."/>
            <person name="Hirose Y."/>
            <person name="Kishimoto N."/>
            <person name="Kobayashi T."/>
        </authorList>
    </citation>
    <scope>NUCLEOTIDE SEQUENCE [LARGE SCALE GENOMIC DNA]</scope>
    <source>
        <strain evidence="5 6">JAM AC0309</strain>
    </source>
</reference>
<dbReference type="OrthoDB" id="3217709at2"/>
<gene>
    <name evidence="5" type="ORF">MalAC0309_2227</name>
</gene>
<dbReference type="GO" id="GO:0005524">
    <property type="term" value="F:ATP binding"/>
    <property type="evidence" value="ECO:0007669"/>
    <property type="project" value="UniProtKB-KW"/>
</dbReference>
<sequence>MSLSVGLAIGARPLEPLELALLRAGHRIEWRAHSADEAISLLAERAPDAVLILDDPAFTRADIVGTADLLRVRSVLVHRGAVSAQGARLDVADRIALENDAPPDVSLLDAAPAPALSPEAVAFGTPAVAEPASPPTPAPGPEPTLAPAPEPDPAARPEPRSQPDPGPVAPTRIPYHPVETEGEHPEPIPSRVITVWGPTGAPGRTVTATALAAELALRGRRVALVDADTYGGTIAPALGLLDESPGFAAACRLAGSRALSADELTRVSQPLSAESGVPADRLRVLTGIGRPSRWPELSSDRVTATLEACREWCDVVVVDAGFNLESDEELSSDIFAPRRNAATIAALRAADRVVAVGAADPLGLARFLRTYPDLVEAVDDIPVQVVITRVRSSILGLDPAGQVRHTLDRFAGIRDAVLVDDDPVAADAALLRALPVPLAAPKSALRTGVARLADALGYAVPRSTGRRSPFAWRRTG</sequence>
<dbReference type="Proteomes" id="UP000218965">
    <property type="component" value="Chromosome"/>
</dbReference>
<keyword evidence="2" id="KW-0067">ATP-binding</keyword>
<proteinExistence type="predicted"/>
<dbReference type="PANTHER" id="PTHR43384">
    <property type="entry name" value="SEPTUM SITE-DETERMINING PROTEIN MIND HOMOLOG, CHLOROPLASTIC-RELATED"/>
    <property type="match status" value="1"/>
</dbReference>
<dbReference type="InterPro" id="IPR050625">
    <property type="entry name" value="ParA/MinD_ATPase"/>
</dbReference>
<feature type="compositionally biased region" description="Pro residues" evidence="3">
    <location>
        <begin position="132"/>
        <end position="152"/>
    </location>
</feature>
<dbReference type="GO" id="GO:0005829">
    <property type="term" value="C:cytosol"/>
    <property type="evidence" value="ECO:0007669"/>
    <property type="project" value="TreeGrafter"/>
</dbReference>
<dbReference type="KEGG" id="malk:MalAC0309_2227"/>
<protein>
    <submittedName>
        <fullName evidence="5">Flagellar synthesis regulator FleN</fullName>
    </submittedName>
</protein>
<evidence type="ECO:0000313" key="6">
    <source>
        <dbReference type="Proteomes" id="UP000218965"/>
    </source>
</evidence>
<feature type="domain" description="CobQ/CobB/MinD/ParA nucleotide binding" evidence="4">
    <location>
        <begin position="193"/>
        <end position="393"/>
    </location>
</feature>
<evidence type="ECO:0000313" key="5">
    <source>
        <dbReference type="EMBL" id="BAU33069.1"/>
    </source>
</evidence>
<evidence type="ECO:0000259" key="4">
    <source>
        <dbReference type="Pfam" id="PF01656"/>
    </source>
</evidence>
<evidence type="ECO:0000256" key="2">
    <source>
        <dbReference type="ARBA" id="ARBA00022840"/>
    </source>
</evidence>
<accession>A0A0U5BX58</accession>
<dbReference type="GO" id="GO:0009898">
    <property type="term" value="C:cytoplasmic side of plasma membrane"/>
    <property type="evidence" value="ECO:0007669"/>
    <property type="project" value="TreeGrafter"/>
</dbReference>
<keyword evidence="1" id="KW-0547">Nucleotide-binding</keyword>
<dbReference type="GO" id="GO:0016887">
    <property type="term" value="F:ATP hydrolysis activity"/>
    <property type="evidence" value="ECO:0007669"/>
    <property type="project" value="TreeGrafter"/>
</dbReference>
<name>A0A0U5BX58_9MICO</name>
<keyword evidence="5" id="KW-0282">Flagellum</keyword>
<dbReference type="Gene3D" id="3.40.50.300">
    <property type="entry name" value="P-loop containing nucleotide triphosphate hydrolases"/>
    <property type="match status" value="1"/>
</dbReference>
<reference evidence="6" key="1">
    <citation type="submission" date="2015-12" db="EMBL/GenBank/DDBJ databases">
        <authorList>
            <person name="Shamseldin A."/>
            <person name="Moawad H."/>
            <person name="Abd El-Rahim W.M."/>
            <person name="Sadowsky M.J."/>
        </authorList>
    </citation>
    <scope>NUCLEOTIDE SEQUENCE [LARGE SCALE GENOMIC DNA]</scope>
    <source>
        <strain evidence="6">JAM AC0309</strain>
    </source>
</reference>
<dbReference type="GO" id="GO:0051782">
    <property type="term" value="P:negative regulation of cell division"/>
    <property type="evidence" value="ECO:0007669"/>
    <property type="project" value="TreeGrafter"/>
</dbReference>